<feature type="transmembrane region" description="Helical" evidence="3">
    <location>
        <begin position="185"/>
        <end position="204"/>
    </location>
</feature>
<sequence length="499" mass="53488">MVTTTRASGVRGLALRAAQALRWLVVAAAVVLLGLTAAPAAHAVPATDLVVEDDAGVLYLPQLESAVAGLDFYEPTTVAVYTRRGEASDNLNEVVLAFARAEHPEWITADGQKWADGLFLIALDPDGRQVGTYFGEDRKVSLDQQEEIQEATKDAYREARWTDGTIDGIAKAADLMNRPWYRSPALYIAGAAAAVIGLGALGTAKAVRAGRRRLFAELLERGEASYASVTTDLEATELNARTVPEDSAYGRLLLEKFSGFEERHSEATRMHQDLLGLGKRARSRKEAVRKAERFEELALSLDGLDDAIAQANDLLNMSNHWRKAWRAQTAGLREDLDGIPQLLAGAGTDAASARALRLFAEGARERLEACGAGLADRTLTPDQALDAVRRAREELTGLLAAHADTVVEAATRSKQEADLMRAELEKAREQERLRTRSHGTIIDVGYPNLGGRGVIAYSAGFSSGRSAVEEARTSASSSPSTGYGSSGGSFSGSGSSSRF</sequence>
<feature type="region of interest" description="Disordered" evidence="2">
    <location>
        <begin position="468"/>
        <end position="499"/>
    </location>
</feature>
<proteinExistence type="predicted"/>
<feature type="chain" id="PRO_5046966118" description="DUF5129 domain-containing protein" evidence="4">
    <location>
        <begin position="44"/>
        <end position="499"/>
    </location>
</feature>
<evidence type="ECO:0000256" key="1">
    <source>
        <dbReference type="SAM" id="Coils"/>
    </source>
</evidence>
<feature type="compositionally biased region" description="Low complexity" evidence="2">
    <location>
        <begin position="474"/>
        <end position="483"/>
    </location>
</feature>
<keyword evidence="3" id="KW-0472">Membrane</keyword>
<evidence type="ECO:0000256" key="4">
    <source>
        <dbReference type="SAM" id="SignalP"/>
    </source>
</evidence>
<keyword evidence="3" id="KW-0812">Transmembrane</keyword>
<dbReference type="Pfam" id="PF17173">
    <property type="entry name" value="DUF5129"/>
    <property type="match status" value="1"/>
</dbReference>
<evidence type="ECO:0000256" key="2">
    <source>
        <dbReference type="SAM" id="MobiDB-lite"/>
    </source>
</evidence>
<evidence type="ECO:0000256" key="3">
    <source>
        <dbReference type="SAM" id="Phobius"/>
    </source>
</evidence>
<dbReference type="EMBL" id="BAABEO010000020">
    <property type="protein sequence ID" value="GAA3691504.1"/>
    <property type="molecule type" value="Genomic_DNA"/>
</dbReference>
<keyword evidence="7" id="KW-1185">Reference proteome</keyword>
<evidence type="ECO:0000313" key="6">
    <source>
        <dbReference type="EMBL" id="GAA3691504.1"/>
    </source>
</evidence>
<keyword evidence="1" id="KW-0175">Coiled coil</keyword>
<evidence type="ECO:0000313" key="7">
    <source>
        <dbReference type="Proteomes" id="UP001500752"/>
    </source>
</evidence>
<comment type="caution">
    <text evidence="6">The sequence shown here is derived from an EMBL/GenBank/DDBJ whole genome shotgun (WGS) entry which is preliminary data.</text>
</comment>
<accession>A0ABP7CJ07</accession>
<feature type="domain" description="DUF5129" evidence="5">
    <location>
        <begin position="51"/>
        <end position="387"/>
    </location>
</feature>
<dbReference type="Proteomes" id="UP001500752">
    <property type="component" value="Unassembled WGS sequence"/>
</dbReference>
<reference evidence="7" key="1">
    <citation type="journal article" date="2019" name="Int. J. Syst. Evol. Microbiol.">
        <title>The Global Catalogue of Microorganisms (GCM) 10K type strain sequencing project: providing services to taxonomists for standard genome sequencing and annotation.</title>
        <authorList>
            <consortium name="The Broad Institute Genomics Platform"/>
            <consortium name="The Broad Institute Genome Sequencing Center for Infectious Disease"/>
            <person name="Wu L."/>
            <person name="Ma J."/>
        </authorList>
    </citation>
    <scope>NUCLEOTIDE SEQUENCE [LARGE SCALE GENOMIC DNA]</scope>
    <source>
        <strain evidence="7">JCM 30742</strain>
    </source>
</reference>
<evidence type="ECO:0000259" key="5">
    <source>
        <dbReference type="Pfam" id="PF17173"/>
    </source>
</evidence>
<keyword evidence="3" id="KW-1133">Transmembrane helix</keyword>
<name>A0ABP7CJ07_9MICC</name>
<keyword evidence="4" id="KW-0732">Signal</keyword>
<protein>
    <recommendedName>
        <fullName evidence="5">DUF5129 domain-containing protein</fullName>
    </recommendedName>
</protein>
<dbReference type="RefSeq" id="WP_345152136.1">
    <property type="nucleotide sequence ID" value="NZ_BAABEO010000020.1"/>
</dbReference>
<feature type="signal peptide" evidence="4">
    <location>
        <begin position="1"/>
        <end position="43"/>
    </location>
</feature>
<feature type="coiled-coil region" evidence="1">
    <location>
        <begin position="407"/>
        <end position="434"/>
    </location>
</feature>
<organism evidence="6 7">
    <name type="scientific">Arthrobacter ginkgonis</name>
    <dbReference type="NCBI Taxonomy" id="1630594"/>
    <lineage>
        <taxon>Bacteria</taxon>
        <taxon>Bacillati</taxon>
        <taxon>Actinomycetota</taxon>
        <taxon>Actinomycetes</taxon>
        <taxon>Micrococcales</taxon>
        <taxon>Micrococcaceae</taxon>
        <taxon>Arthrobacter</taxon>
    </lineage>
</organism>
<gene>
    <name evidence="6" type="ORF">GCM10023081_31200</name>
</gene>
<dbReference type="InterPro" id="IPR033435">
    <property type="entry name" value="DUF5129"/>
</dbReference>